<name>A0A1H0ZDC3_9ACTN</name>
<proteinExistence type="predicted"/>
<dbReference type="EMBL" id="FNKO01000001">
    <property type="protein sequence ID" value="SDQ25106.1"/>
    <property type="molecule type" value="Genomic_DNA"/>
</dbReference>
<sequence>MFPVDTFSVRHTWSTALSRLLRTAFPAWLRRMLRPAPIPVDWSRIVVAALAVGLTPAAGLATGRIGKRS</sequence>
<dbReference type="RefSeq" id="WP_245695610.1">
    <property type="nucleotide sequence ID" value="NZ_FNKO01000001.1"/>
</dbReference>
<protein>
    <submittedName>
        <fullName evidence="1">Uncharacterized protein</fullName>
    </submittedName>
</protein>
<dbReference type="AlphaFoldDB" id="A0A1H0ZDC3"/>
<evidence type="ECO:0000313" key="2">
    <source>
        <dbReference type="Proteomes" id="UP000199301"/>
    </source>
</evidence>
<gene>
    <name evidence="1" type="ORF">SAMN04489718_0965</name>
</gene>
<dbReference type="STRING" id="995062.SAMN04489718_0965"/>
<dbReference type="Proteomes" id="UP000199301">
    <property type="component" value="Unassembled WGS sequence"/>
</dbReference>
<keyword evidence="2" id="KW-1185">Reference proteome</keyword>
<accession>A0A1H0ZDC3</accession>
<organism evidence="1 2">
    <name type="scientific">Actinopolyspora saharensis</name>
    <dbReference type="NCBI Taxonomy" id="995062"/>
    <lineage>
        <taxon>Bacteria</taxon>
        <taxon>Bacillati</taxon>
        <taxon>Actinomycetota</taxon>
        <taxon>Actinomycetes</taxon>
        <taxon>Actinopolysporales</taxon>
        <taxon>Actinopolysporaceae</taxon>
        <taxon>Actinopolyspora</taxon>
    </lineage>
</organism>
<reference evidence="2" key="1">
    <citation type="submission" date="2016-10" db="EMBL/GenBank/DDBJ databases">
        <authorList>
            <person name="Varghese N."/>
            <person name="Submissions S."/>
        </authorList>
    </citation>
    <scope>NUCLEOTIDE SEQUENCE [LARGE SCALE GENOMIC DNA]</scope>
    <source>
        <strain evidence="2">DSM 45459</strain>
    </source>
</reference>
<evidence type="ECO:0000313" key="1">
    <source>
        <dbReference type="EMBL" id="SDQ25106.1"/>
    </source>
</evidence>